<keyword evidence="5" id="KW-1185">Reference proteome</keyword>
<dbReference type="NCBIfam" id="NF008439">
    <property type="entry name" value="PRK11282.1"/>
    <property type="match status" value="1"/>
</dbReference>
<evidence type="ECO:0000313" key="4">
    <source>
        <dbReference type="EMBL" id="MCQ8130727.1"/>
    </source>
</evidence>
<feature type="domain" description="FAD-binding PCMH-type" evidence="3">
    <location>
        <begin position="1"/>
        <end position="173"/>
    </location>
</feature>
<proteinExistence type="predicted"/>
<dbReference type="Gene3D" id="3.30.465.10">
    <property type="match status" value="1"/>
</dbReference>
<dbReference type="InterPro" id="IPR016169">
    <property type="entry name" value="FAD-bd_PCMH_sub2"/>
</dbReference>
<dbReference type="Proteomes" id="UP001524586">
    <property type="component" value="Unassembled WGS sequence"/>
</dbReference>
<evidence type="ECO:0000256" key="1">
    <source>
        <dbReference type="ARBA" id="ARBA00022630"/>
    </source>
</evidence>
<dbReference type="InterPro" id="IPR016164">
    <property type="entry name" value="FAD-linked_Oxase-like_C"/>
</dbReference>
<gene>
    <name evidence="4" type="primary">glcE</name>
    <name evidence="4" type="ORF">NP596_19895</name>
</gene>
<dbReference type="RefSeq" id="WP_256617138.1">
    <property type="nucleotide sequence ID" value="NZ_JANIBK010000214.1"/>
</dbReference>
<evidence type="ECO:0000313" key="5">
    <source>
        <dbReference type="Proteomes" id="UP001524586"/>
    </source>
</evidence>
<dbReference type="SUPFAM" id="SSF55103">
    <property type="entry name" value="FAD-linked oxidases, C-terminal domain"/>
    <property type="match status" value="1"/>
</dbReference>
<dbReference type="InterPro" id="IPR016166">
    <property type="entry name" value="FAD-bd_PCMH"/>
</dbReference>
<dbReference type="Pfam" id="PF01565">
    <property type="entry name" value="FAD_binding_4"/>
    <property type="match status" value="1"/>
</dbReference>
<dbReference type="PANTHER" id="PTHR11748:SF103">
    <property type="entry name" value="GLYCOLATE OXIDASE SUBUNIT GLCE"/>
    <property type="match status" value="1"/>
</dbReference>
<dbReference type="EC" id="1.1.99.14" evidence="4"/>
<evidence type="ECO:0000259" key="3">
    <source>
        <dbReference type="PROSITE" id="PS51387"/>
    </source>
</evidence>
<dbReference type="SUPFAM" id="SSF56176">
    <property type="entry name" value="FAD-binding/transporter-associated domain-like"/>
    <property type="match status" value="1"/>
</dbReference>
<name>A0ABT1UA45_9GAMM</name>
<dbReference type="InterPro" id="IPR006094">
    <property type="entry name" value="Oxid_FAD_bind_N"/>
</dbReference>
<protein>
    <submittedName>
        <fullName evidence="4">Glycolate oxidase subunit GlcE</fullName>
        <ecNumber evidence="4">1.1.99.14</ecNumber>
    </submittedName>
</protein>
<dbReference type="GO" id="GO:0019154">
    <property type="term" value="F:glycolate dehydrogenase activity"/>
    <property type="evidence" value="ECO:0007669"/>
    <property type="project" value="UniProtKB-EC"/>
</dbReference>
<sequence length="351" mass="37577">MRDRDNELQLQQQVSRAVETGGALRIVGGNSKAFYGGHCTADAVLNMADHCGVIDYEPSELVITARAGSRVTDIAEILAGHRQMLGFEPPDFAGQATVGGTLACGFSGPRRPFAGSARDFMLGCKIVNGRGQILNFGGRVMKNVAGFDVSRLMVGALGTLGVLLEASLRVLPLPEADLTLAYACTEQKALSKMRQLAGQPWPLSAMAYDGECLRIRLSGAETAVLAAARQLAGDVDQKGDRFWHDLREQRLGFFQLPGPLWRISIAPGAPPLGLAGRGLLDWGGALRWINTDMPAEAIHAVAAAHGGHAIGYRGTDKADWLRLDSGLLGLQQNIRLAFDPLNLFNPGRLFP</sequence>
<evidence type="ECO:0000256" key="2">
    <source>
        <dbReference type="ARBA" id="ARBA00022827"/>
    </source>
</evidence>
<comment type="caution">
    <text evidence="4">The sequence shown here is derived from an EMBL/GenBank/DDBJ whole genome shotgun (WGS) entry which is preliminary data.</text>
</comment>
<dbReference type="PROSITE" id="PS51387">
    <property type="entry name" value="FAD_PCMH"/>
    <property type="match status" value="1"/>
</dbReference>
<accession>A0ABT1UA45</accession>
<keyword evidence="1" id="KW-0285">Flavoprotein</keyword>
<organism evidence="4 5">
    <name type="scientific">Methylomonas rivi</name>
    <dbReference type="NCBI Taxonomy" id="2952226"/>
    <lineage>
        <taxon>Bacteria</taxon>
        <taxon>Pseudomonadati</taxon>
        <taxon>Pseudomonadota</taxon>
        <taxon>Gammaproteobacteria</taxon>
        <taxon>Methylococcales</taxon>
        <taxon>Methylococcaceae</taxon>
        <taxon>Methylomonas</taxon>
    </lineage>
</organism>
<dbReference type="InterPro" id="IPR036318">
    <property type="entry name" value="FAD-bd_PCMH-like_sf"/>
</dbReference>
<reference evidence="4 5" key="1">
    <citation type="submission" date="2022-07" db="EMBL/GenBank/DDBJ databases">
        <title>Methylomonas rivi sp. nov., Methylomonas rosea sp. nov., Methylomonas aureus sp. nov. and Methylomonas subterranea sp. nov., four novel methanotrophs isolated from a freshwater creek and the deep terrestrial subsurface.</title>
        <authorList>
            <person name="Abin C."/>
            <person name="Sankaranarayanan K."/>
            <person name="Garner C."/>
            <person name="Sindelar R."/>
            <person name="Kotary K."/>
            <person name="Garner R."/>
            <person name="Barclay S."/>
            <person name="Lawson P."/>
            <person name="Krumholz L."/>
        </authorList>
    </citation>
    <scope>NUCLEOTIDE SEQUENCE [LARGE SCALE GENOMIC DNA]</scope>
    <source>
        <strain evidence="4 5">WSC-6</strain>
    </source>
</reference>
<keyword evidence="4" id="KW-0560">Oxidoreductase</keyword>
<dbReference type="PANTHER" id="PTHR11748">
    <property type="entry name" value="D-LACTATE DEHYDROGENASE"/>
    <property type="match status" value="1"/>
</dbReference>
<dbReference type="EMBL" id="JANIBK010000214">
    <property type="protein sequence ID" value="MCQ8130727.1"/>
    <property type="molecule type" value="Genomic_DNA"/>
</dbReference>
<keyword evidence="2" id="KW-0274">FAD</keyword>